<dbReference type="Proteomes" id="UP001623348">
    <property type="component" value="Unassembled WGS sequence"/>
</dbReference>
<evidence type="ECO:0000313" key="2">
    <source>
        <dbReference type="EMBL" id="GAB0183649.1"/>
    </source>
</evidence>
<organism evidence="2 3">
    <name type="scientific">Grus japonensis</name>
    <name type="common">Japanese crane</name>
    <name type="synonym">Red-crowned crane</name>
    <dbReference type="NCBI Taxonomy" id="30415"/>
    <lineage>
        <taxon>Eukaryota</taxon>
        <taxon>Metazoa</taxon>
        <taxon>Chordata</taxon>
        <taxon>Craniata</taxon>
        <taxon>Vertebrata</taxon>
        <taxon>Euteleostomi</taxon>
        <taxon>Archelosauria</taxon>
        <taxon>Archosauria</taxon>
        <taxon>Dinosauria</taxon>
        <taxon>Saurischia</taxon>
        <taxon>Theropoda</taxon>
        <taxon>Coelurosauria</taxon>
        <taxon>Aves</taxon>
        <taxon>Neognathae</taxon>
        <taxon>Neoaves</taxon>
        <taxon>Gruiformes</taxon>
        <taxon>Gruidae</taxon>
        <taxon>Grus</taxon>
    </lineage>
</organism>
<name>A0ABC9WDQ4_GRUJA</name>
<gene>
    <name evidence="2" type="ORF">GRJ2_000830200</name>
</gene>
<dbReference type="EMBL" id="BAAFJT010000002">
    <property type="protein sequence ID" value="GAB0183649.1"/>
    <property type="molecule type" value="Genomic_DNA"/>
</dbReference>
<reference evidence="2 3" key="1">
    <citation type="submission" date="2024-06" db="EMBL/GenBank/DDBJ databases">
        <title>The draft genome of Grus japonensis, version 3.</title>
        <authorList>
            <person name="Nabeshima K."/>
            <person name="Suzuki S."/>
            <person name="Onuma M."/>
        </authorList>
    </citation>
    <scope>NUCLEOTIDE SEQUENCE [LARGE SCALE GENOMIC DNA]</scope>
    <source>
        <strain evidence="2 3">451A</strain>
    </source>
</reference>
<sequence>MGDFNHPNICWRDNTSGHKQSRRFLGCIDDNFLLQVIEKPMRRGAMLDLVLTNKEGLVGNVKVKGSLGCSDHEMVEFKILRAARRVHSKLTTLDFRRADFGLFRDLLGRVPWEKALEERGAQEIGLIFEDHLFQAQEQCIPTKRKSGKNTKRPVWMNKELLGKLKSKRKPTEGGSKGR</sequence>
<dbReference type="AlphaFoldDB" id="A0ABC9WDQ4"/>
<evidence type="ECO:0000313" key="3">
    <source>
        <dbReference type="Proteomes" id="UP001623348"/>
    </source>
</evidence>
<evidence type="ECO:0000256" key="1">
    <source>
        <dbReference type="SAM" id="MobiDB-lite"/>
    </source>
</evidence>
<dbReference type="PANTHER" id="PTHR33395">
    <property type="entry name" value="TRANSCRIPTASE, PUTATIVE-RELATED-RELATED"/>
    <property type="match status" value="1"/>
</dbReference>
<dbReference type="InterPro" id="IPR036691">
    <property type="entry name" value="Endo/exonu/phosph_ase_sf"/>
</dbReference>
<evidence type="ECO:0008006" key="4">
    <source>
        <dbReference type="Google" id="ProtNLM"/>
    </source>
</evidence>
<dbReference type="Gene3D" id="3.60.10.10">
    <property type="entry name" value="Endonuclease/exonuclease/phosphatase"/>
    <property type="match status" value="1"/>
</dbReference>
<comment type="caution">
    <text evidence="2">The sequence shown here is derived from an EMBL/GenBank/DDBJ whole genome shotgun (WGS) entry which is preliminary data.</text>
</comment>
<dbReference type="PANTHER" id="PTHR33395:SF22">
    <property type="entry name" value="REVERSE TRANSCRIPTASE DOMAIN-CONTAINING PROTEIN"/>
    <property type="match status" value="1"/>
</dbReference>
<keyword evidence="3" id="KW-1185">Reference proteome</keyword>
<protein>
    <recommendedName>
        <fullName evidence="4">Glycerol kinase</fullName>
    </recommendedName>
</protein>
<proteinExistence type="predicted"/>
<feature type="region of interest" description="Disordered" evidence="1">
    <location>
        <begin position="159"/>
        <end position="178"/>
    </location>
</feature>
<accession>A0ABC9WDQ4</accession>